<dbReference type="PANTHER" id="PTHR13353:SF5">
    <property type="entry name" value="TRANSMEMBRANE PROTEIN 19"/>
    <property type="match status" value="1"/>
</dbReference>
<dbReference type="EMBL" id="BMGT01000003">
    <property type="protein sequence ID" value="GGG84622.1"/>
    <property type="molecule type" value="Genomic_DNA"/>
</dbReference>
<dbReference type="Pfam" id="PF01940">
    <property type="entry name" value="DUF92"/>
    <property type="match status" value="1"/>
</dbReference>
<comment type="caution">
    <text evidence="7">The sequence shown here is derived from an EMBL/GenBank/DDBJ whole genome shotgun (WGS) entry which is preliminary data.</text>
</comment>
<gene>
    <name evidence="7" type="ORF">GCM10011585_30490</name>
</gene>
<reference evidence="7" key="1">
    <citation type="journal article" date="2014" name="Int. J. Syst. Evol. Microbiol.">
        <title>Complete genome sequence of Corynebacterium casei LMG S-19264T (=DSM 44701T), isolated from a smear-ripened cheese.</title>
        <authorList>
            <consortium name="US DOE Joint Genome Institute (JGI-PGF)"/>
            <person name="Walter F."/>
            <person name="Albersmeier A."/>
            <person name="Kalinowski J."/>
            <person name="Ruckert C."/>
        </authorList>
    </citation>
    <scope>NUCLEOTIDE SEQUENCE</scope>
    <source>
        <strain evidence="7">CGMCC 1.12997</strain>
    </source>
</reference>
<proteinExistence type="inferred from homology"/>
<dbReference type="InterPro" id="IPR002794">
    <property type="entry name" value="DUF92_TMEM19"/>
</dbReference>
<organism evidence="7 8">
    <name type="scientific">Edaphobacter dinghuensis</name>
    <dbReference type="NCBI Taxonomy" id="1560005"/>
    <lineage>
        <taxon>Bacteria</taxon>
        <taxon>Pseudomonadati</taxon>
        <taxon>Acidobacteriota</taxon>
        <taxon>Terriglobia</taxon>
        <taxon>Terriglobales</taxon>
        <taxon>Acidobacteriaceae</taxon>
        <taxon>Edaphobacter</taxon>
    </lineage>
</organism>
<feature type="transmembrane region" description="Helical" evidence="6">
    <location>
        <begin position="136"/>
        <end position="160"/>
    </location>
</feature>
<evidence type="ECO:0000256" key="2">
    <source>
        <dbReference type="ARBA" id="ARBA00009012"/>
    </source>
</evidence>
<dbReference type="Proteomes" id="UP000647241">
    <property type="component" value="Unassembled WGS sequence"/>
</dbReference>
<evidence type="ECO:0000256" key="6">
    <source>
        <dbReference type="SAM" id="Phobius"/>
    </source>
</evidence>
<sequence length="276" mass="27919">MEPQKVTVAGRDRRQSTTLVWVAAPLLALGAAWLPLEAAARGLSLGPWIVPLLVSVGFAVLVWLLRAATAPAAAIGLVICLALAEPRQAGAKINAAALTALVTLFVLTFAATRFGRANKELKKLAERRGGRRASQIVANLGVAALCAAMGWHGGCIAALAEAAADTVSSEIGQAIGGRAWMITTGRRVQTGTDGGISVAGTVAGVIAASVVVGAGGIGGALAAPQALLVFVAACAGLAFDSVLGATVERRGWLGNDLVNFSSTLFAALIVVVWVLI</sequence>
<evidence type="ECO:0008006" key="9">
    <source>
        <dbReference type="Google" id="ProtNLM"/>
    </source>
</evidence>
<feature type="transmembrane region" description="Helical" evidence="6">
    <location>
        <begin position="194"/>
        <end position="214"/>
    </location>
</feature>
<feature type="transmembrane region" description="Helical" evidence="6">
    <location>
        <begin position="72"/>
        <end position="89"/>
    </location>
</feature>
<dbReference type="AlphaFoldDB" id="A0A917M7S6"/>
<keyword evidence="3 6" id="KW-0812">Transmembrane</keyword>
<evidence type="ECO:0000256" key="1">
    <source>
        <dbReference type="ARBA" id="ARBA00004141"/>
    </source>
</evidence>
<dbReference type="RefSeq" id="WP_188555024.1">
    <property type="nucleotide sequence ID" value="NZ_BMGT01000003.1"/>
</dbReference>
<feature type="transmembrane region" description="Helical" evidence="6">
    <location>
        <begin position="257"/>
        <end position="275"/>
    </location>
</feature>
<evidence type="ECO:0000313" key="8">
    <source>
        <dbReference type="Proteomes" id="UP000647241"/>
    </source>
</evidence>
<evidence type="ECO:0000256" key="5">
    <source>
        <dbReference type="ARBA" id="ARBA00023136"/>
    </source>
</evidence>
<comment type="subcellular location">
    <subcellularLocation>
        <location evidence="1">Membrane</location>
        <topology evidence="1">Multi-pass membrane protein</topology>
    </subcellularLocation>
</comment>
<feature type="transmembrane region" description="Helical" evidence="6">
    <location>
        <begin position="95"/>
        <end position="115"/>
    </location>
</feature>
<keyword evidence="4 6" id="KW-1133">Transmembrane helix</keyword>
<evidence type="ECO:0000256" key="3">
    <source>
        <dbReference type="ARBA" id="ARBA00022692"/>
    </source>
</evidence>
<feature type="transmembrane region" description="Helical" evidence="6">
    <location>
        <begin position="226"/>
        <end position="245"/>
    </location>
</feature>
<protein>
    <recommendedName>
        <fullName evidence="9">TIGR00297 family protein</fullName>
    </recommendedName>
</protein>
<accession>A0A917M7S6</accession>
<keyword evidence="8" id="KW-1185">Reference proteome</keyword>
<dbReference type="PANTHER" id="PTHR13353">
    <property type="entry name" value="TRANSMEMBRANE PROTEIN 19"/>
    <property type="match status" value="1"/>
</dbReference>
<keyword evidence="5 6" id="KW-0472">Membrane</keyword>
<dbReference type="GO" id="GO:0016020">
    <property type="term" value="C:membrane"/>
    <property type="evidence" value="ECO:0007669"/>
    <property type="project" value="UniProtKB-SubCell"/>
</dbReference>
<evidence type="ECO:0000313" key="7">
    <source>
        <dbReference type="EMBL" id="GGG84622.1"/>
    </source>
</evidence>
<name>A0A917M7S6_9BACT</name>
<feature type="transmembrane region" description="Helical" evidence="6">
    <location>
        <begin position="48"/>
        <end position="65"/>
    </location>
</feature>
<feature type="transmembrane region" description="Helical" evidence="6">
    <location>
        <begin position="18"/>
        <end position="36"/>
    </location>
</feature>
<evidence type="ECO:0000256" key="4">
    <source>
        <dbReference type="ARBA" id="ARBA00022989"/>
    </source>
</evidence>
<comment type="similarity">
    <text evidence="2">Belongs to the TMEM19 family.</text>
</comment>
<reference evidence="7" key="2">
    <citation type="submission" date="2020-09" db="EMBL/GenBank/DDBJ databases">
        <authorList>
            <person name="Sun Q."/>
            <person name="Zhou Y."/>
        </authorList>
    </citation>
    <scope>NUCLEOTIDE SEQUENCE</scope>
    <source>
        <strain evidence="7">CGMCC 1.12997</strain>
    </source>
</reference>